<dbReference type="Gene3D" id="3.90.550.20">
    <property type="match status" value="1"/>
</dbReference>
<evidence type="ECO:0000313" key="4">
    <source>
        <dbReference type="Proteomes" id="UP001208570"/>
    </source>
</evidence>
<dbReference type="AlphaFoldDB" id="A0AAD9K1U1"/>
<reference evidence="3" key="1">
    <citation type="journal article" date="2023" name="Mol. Biol. Evol.">
        <title>Third-Generation Sequencing Reveals the Adaptive Role of the Epigenome in Three Deep-Sea Polychaetes.</title>
        <authorList>
            <person name="Perez M."/>
            <person name="Aroh O."/>
            <person name="Sun Y."/>
            <person name="Lan Y."/>
            <person name="Juniper S.K."/>
            <person name="Young C.R."/>
            <person name="Angers B."/>
            <person name="Qian P.Y."/>
        </authorList>
    </citation>
    <scope>NUCLEOTIDE SEQUENCE</scope>
    <source>
        <strain evidence="3">P08H-3</strain>
    </source>
</reference>
<evidence type="ECO:0000313" key="3">
    <source>
        <dbReference type="EMBL" id="KAK2163354.1"/>
    </source>
</evidence>
<dbReference type="SUPFAM" id="SSF53448">
    <property type="entry name" value="Nucleotide-diphospho-sugar transferases"/>
    <property type="match status" value="1"/>
</dbReference>
<gene>
    <name evidence="3" type="ORF">LSH36_81g05009</name>
</gene>
<feature type="region of interest" description="Disordered" evidence="2">
    <location>
        <begin position="248"/>
        <end position="268"/>
    </location>
</feature>
<organism evidence="3 4">
    <name type="scientific">Paralvinella palmiformis</name>
    <dbReference type="NCBI Taxonomy" id="53620"/>
    <lineage>
        <taxon>Eukaryota</taxon>
        <taxon>Metazoa</taxon>
        <taxon>Spiralia</taxon>
        <taxon>Lophotrochozoa</taxon>
        <taxon>Annelida</taxon>
        <taxon>Polychaeta</taxon>
        <taxon>Sedentaria</taxon>
        <taxon>Canalipalpata</taxon>
        <taxon>Terebellida</taxon>
        <taxon>Terebelliformia</taxon>
        <taxon>Alvinellidae</taxon>
        <taxon>Paralvinella</taxon>
    </lineage>
</organism>
<dbReference type="InterPro" id="IPR007577">
    <property type="entry name" value="GlycoTrfase_DXD_sugar-bd_CS"/>
</dbReference>
<name>A0AAD9K1U1_9ANNE</name>
<proteinExistence type="predicted"/>
<dbReference type="GO" id="GO:0000030">
    <property type="term" value="F:mannosyltransferase activity"/>
    <property type="evidence" value="ECO:0007669"/>
    <property type="project" value="TreeGrafter"/>
</dbReference>
<keyword evidence="4" id="KW-1185">Reference proteome</keyword>
<protein>
    <submittedName>
        <fullName evidence="3">Uncharacterized protein</fullName>
    </submittedName>
</protein>
<dbReference type="PANTHER" id="PTHR32385">
    <property type="entry name" value="MANNOSYL PHOSPHORYLINOSITOL CERAMIDE SYNTHASE"/>
    <property type="match status" value="1"/>
</dbReference>
<evidence type="ECO:0000256" key="2">
    <source>
        <dbReference type="SAM" id="MobiDB-lite"/>
    </source>
</evidence>
<accession>A0AAD9K1U1</accession>
<comment type="caution">
    <text evidence="3">The sequence shown here is derived from an EMBL/GenBank/DDBJ whole genome shotgun (WGS) entry which is preliminary data.</text>
</comment>
<sequence>MLSGASVKNALGYGTDLAWNVISSSAPCYRISQSRSYAIPRVIHQTWPTTEVPRKVTKWIRSWIERNPDWEYWFWTNEDIQTFLTVRYPGYLDMYNGYDKHIKRADAMRYFVLYEFGGVYVDIDMECLSPLDDWVHRFRCFLCEENYEHQSLIYHRRDPIIITSIMGCDRHHPFYSDAIHMLPISASITDVLEATGPFFLTRVFSNFNRGSSKIDDYITMLPPHYLSPVADPGQEDYFRRHCTALAKNSKHSRRSDNEKSLGQANGLSSSRLEGVPVFKPSFDEEQEARELEICSILVENNFTYHIGPESMAVHHWIHTMLNESRWKHLEETVSIKKHVPSVVFFSHLLNNSLTSKYYFGV</sequence>
<dbReference type="InterPro" id="IPR029044">
    <property type="entry name" value="Nucleotide-diphossugar_trans"/>
</dbReference>
<dbReference type="GO" id="GO:0016020">
    <property type="term" value="C:membrane"/>
    <property type="evidence" value="ECO:0007669"/>
    <property type="project" value="GOC"/>
</dbReference>
<dbReference type="InterPro" id="IPR051706">
    <property type="entry name" value="Glycosyltransferase_domain"/>
</dbReference>
<dbReference type="PANTHER" id="PTHR32385:SF15">
    <property type="entry name" value="INOSITOL PHOSPHOCERAMIDE MANNOSYLTRANSFERASE 1"/>
    <property type="match status" value="1"/>
</dbReference>
<dbReference type="GO" id="GO:0051999">
    <property type="term" value="P:mannosyl-inositol phosphorylceramide biosynthetic process"/>
    <property type="evidence" value="ECO:0007669"/>
    <property type="project" value="TreeGrafter"/>
</dbReference>
<dbReference type="EMBL" id="JAODUP010000081">
    <property type="protein sequence ID" value="KAK2163354.1"/>
    <property type="molecule type" value="Genomic_DNA"/>
</dbReference>
<dbReference type="Proteomes" id="UP001208570">
    <property type="component" value="Unassembled WGS sequence"/>
</dbReference>
<keyword evidence="1" id="KW-0808">Transferase</keyword>
<dbReference type="Pfam" id="PF04488">
    <property type="entry name" value="Gly_transf_sug"/>
    <property type="match status" value="1"/>
</dbReference>
<evidence type="ECO:0000256" key="1">
    <source>
        <dbReference type="ARBA" id="ARBA00022679"/>
    </source>
</evidence>